<evidence type="ECO:0000313" key="2">
    <source>
        <dbReference type="EMBL" id="MDL5041981.1"/>
    </source>
</evidence>
<comment type="caution">
    <text evidence="2">The sequence shown here is derived from an EMBL/GenBank/DDBJ whole genome shotgun (WGS) entry which is preliminary data.</text>
</comment>
<dbReference type="Pfam" id="PF14691">
    <property type="entry name" value="Fer4_20"/>
    <property type="match status" value="1"/>
</dbReference>
<proteinExistence type="predicted"/>
<dbReference type="Gene3D" id="1.10.1060.10">
    <property type="entry name" value="Alpha-helical ferredoxin"/>
    <property type="match status" value="1"/>
</dbReference>
<name>A0AAW7CLW4_HEYCO</name>
<feature type="domain" description="4Fe-4S ferredoxin-type" evidence="1">
    <location>
        <begin position="21"/>
        <end position="53"/>
    </location>
</feature>
<dbReference type="PROSITE" id="PS51379">
    <property type="entry name" value="4FE4S_FER_2"/>
    <property type="match status" value="1"/>
</dbReference>
<dbReference type="Proteomes" id="UP001223084">
    <property type="component" value="Unassembled WGS sequence"/>
</dbReference>
<dbReference type="Gene3D" id="3.50.50.60">
    <property type="entry name" value="FAD/NAD(P)-binding domain"/>
    <property type="match status" value="2"/>
</dbReference>
<sequence>MESLASGSTLKFSEVRRDLTTQEAVEEANRCLYCYDAPCTKACPTGIPVPSFIKKIASGNLKGSARVILEANPMGATCSRVCPTEELCEGACVLNELSLPIMIGDLQRHATNWAMQADQPLFQKGSPNGMRVAVIGSGPAGLSAARELARFGYGVTVYEAKEKAGGLDTYGIVPFRLPQEIPLWEAEQVRKLGVDLITNTTIGEDIAAEEILSGYDAVVLAAGMAGVPFLGIPGEDYNGVYDAIELIEDIKESRITDHFSGKRAVVIGAGNTAIDAATCLKRLGAADVKIIYRRTEMEMTAYKSEYAFAKQDGIEFRWLAQPKEIIGDVYGNVSKLICDRVELGDMDESGKRRITVVENAQFEIEADVIVRAIGQKRRRELIDAFGLAHERGVVKVDPNTYQTSNEKVYAAGDVIFGTGKTDAMVVSAAEQGKQTAYAIHRQLLHPLLKEV</sequence>
<evidence type="ECO:0000259" key="1">
    <source>
        <dbReference type="PROSITE" id="PS51379"/>
    </source>
</evidence>
<dbReference type="InterPro" id="IPR023753">
    <property type="entry name" value="FAD/NAD-binding_dom"/>
</dbReference>
<dbReference type="InterPro" id="IPR028261">
    <property type="entry name" value="DPD_II"/>
</dbReference>
<dbReference type="InterPro" id="IPR036188">
    <property type="entry name" value="FAD/NAD-bd_sf"/>
</dbReference>
<dbReference type="GO" id="GO:0016491">
    <property type="term" value="F:oxidoreductase activity"/>
    <property type="evidence" value="ECO:0007669"/>
    <property type="project" value="InterPro"/>
</dbReference>
<dbReference type="GO" id="GO:0051536">
    <property type="term" value="F:iron-sulfur cluster binding"/>
    <property type="evidence" value="ECO:0007669"/>
    <property type="project" value="InterPro"/>
</dbReference>
<dbReference type="RefSeq" id="WP_258921065.1">
    <property type="nucleotide sequence ID" value="NZ_CP091131.1"/>
</dbReference>
<reference evidence="2" key="1">
    <citation type="submission" date="2023-06" db="EMBL/GenBank/DDBJ databases">
        <title>Probiogenomic evaluation and L lactic producing Weizmannia coaggulans BKMTCR2-2 from tree bark.</title>
        <authorList>
            <person name="Mahittikon J."/>
            <person name="Tanasupawat S."/>
        </authorList>
    </citation>
    <scope>NUCLEOTIDE SEQUENCE</scope>
    <source>
        <strain evidence="2">BKMTCR2-2</strain>
    </source>
</reference>
<dbReference type="Pfam" id="PF07992">
    <property type="entry name" value="Pyr_redox_2"/>
    <property type="match status" value="1"/>
</dbReference>
<dbReference type="InterPro" id="IPR017896">
    <property type="entry name" value="4Fe4S_Fe-S-bd"/>
</dbReference>
<dbReference type="InterPro" id="IPR009051">
    <property type="entry name" value="Helical_ferredxn"/>
</dbReference>
<gene>
    <name evidence="2" type="ORF">QN341_13280</name>
</gene>
<evidence type="ECO:0000313" key="3">
    <source>
        <dbReference type="Proteomes" id="UP001223084"/>
    </source>
</evidence>
<protein>
    <submittedName>
        <fullName evidence="2">NAD(P)-dependent oxidoreductase</fullName>
    </submittedName>
</protein>
<dbReference type="SUPFAM" id="SSF51971">
    <property type="entry name" value="Nucleotide-binding domain"/>
    <property type="match status" value="2"/>
</dbReference>
<dbReference type="PRINTS" id="PR00419">
    <property type="entry name" value="ADXRDTASE"/>
</dbReference>
<dbReference type="PANTHER" id="PTHR42783:SF3">
    <property type="entry name" value="GLUTAMATE SYNTHASE [NADPH] SMALL CHAIN-RELATED"/>
    <property type="match status" value="1"/>
</dbReference>
<dbReference type="PANTHER" id="PTHR42783">
    <property type="entry name" value="GLUTAMATE SYNTHASE [NADPH] SMALL CHAIN"/>
    <property type="match status" value="1"/>
</dbReference>
<dbReference type="AlphaFoldDB" id="A0AAW7CLW4"/>
<dbReference type="EMBL" id="JASUZX010000002">
    <property type="protein sequence ID" value="MDL5041981.1"/>
    <property type="molecule type" value="Genomic_DNA"/>
</dbReference>
<dbReference type="SUPFAM" id="SSF46548">
    <property type="entry name" value="alpha-helical ferredoxin"/>
    <property type="match status" value="1"/>
</dbReference>
<organism evidence="2 3">
    <name type="scientific">Heyndrickxia coagulans</name>
    <name type="common">Weizmannia coagulans</name>
    <dbReference type="NCBI Taxonomy" id="1398"/>
    <lineage>
        <taxon>Bacteria</taxon>
        <taxon>Bacillati</taxon>
        <taxon>Bacillota</taxon>
        <taxon>Bacilli</taxon>
        <taxon>Bacillales</taxon>
        <taxon>Bacillaceae</taxon>
        <taxon>Heyndrickxia</taxon>
    </lineage>
</organism>
<accession>A0AAW7CLW4</accession>